<dbReference type="PATRIC" id="fig|1423813.3.peg.1774"/>
<dbReference type="STRING" id="1423813.FC26_GL001747"/>
<dbReference type="Proteomes" id="UP000051733">
    <property type="component" value="Unassembled WGS sequence"/>
</dbReference>
<dbReference type="OrthoDB" id="258743at2"/>
<name>A0A0R2A551_9LACO</name>
<dbReference type="RefSeq" id="WP_057779020.1">
    <property type="nucleotide sequence ID" value="NZ_AYYY01000025.1"/>
</dbReference>
<feature type="transmembrane region" description="Helical" evidence="1">
    <location>
        <begin position="42"/>
        <end position="70"/>
    </location>
</feature>
<keyword evidence="1" id="KW-0812">Transmembrane</keyword>
<gene>
    <name evidence="2" type="ORF">FC26_GL001747</name>
</gene>
<dbReference type="EMBL" id="AYYY01000025">
    <property type="protein sequence ID" value="KRM61669.1"/>
    <property type="molecule type" value="Genomic_DNA"/>
</dbReference>
<evidence type="ECO:0000313" key="3">
    <source>
        <dbReference type="Proteomes" id="UP000051733"/>
    </source>
</evidence>
<reference evidence="2 3" key="1">
    <citation type="journal article" date="2015" name="Genome Announc.">
        <title>Expanding the biotechnology potential of lactobacilli through comparative genomics of 213 strains and associated genera.</title>
        <authorList>
            <person name="Sun Z."/>
            <person name="Harris H.M."/>
            <person name="McCann A."/>
            <person name="Guo C."/>
            <person name="Argimon S."/>
            <person name="Zhang W."/>
            <person name="Yang X."/>
            <person name="Jeffery I.B."/>
            <person name="Cooney J.C."/>
            <person name="Kagawa T.F."/>
            <person name="Liu W."/>
            <person name="Song Y."/>
            <person name="Salvetti E."/>
            <person name="Wrobel A."/>
            <person name="Rasinkangas P."/>
            <person name="Parkhill J."/>
            <person name="Rea M.C."/>
            <person name="O'Sullivan O."/>
            <person name="Ritari J."/>
            <person name="Douillard F.P."/>
            <person name="Paul Ross R."/>
            <person name="Yang R."/>
            <person name="Briner A.E."/>
            <person name="Felis G.E."/>
            <person name="de Vos W.M."/>
            <person name="Barrangou R."/>
            <person name="Klaenhammer T.R."/>
            <person name="Caufield P.W."/>
            <person name="Cui Y."/>
            <person name="Zhang H."/>
            <person name="O'Toole P.W."/>
        </authorList>
    </citation>
    <scope>NUCLEOTIDE SEQUENCE [LARGE SCALE GENOMIC DNA]</scope>
    <source>
        <strain evidence="2 3">DSM 20634</strain>
    </source>
</reference>
<organism evidence="2 3">
    <name type="scientific">Paucilactobacillus vaccinostercus DSM 20634</name>
    <dbReference type="NCBI Taxonomy" id="1423813"/>
    <lineage>
        <taxon>Bacteria</taxon>
        <taxon>Bacillati</taxon>
        <taxon>Bacillota</taxon>
        <taxon>Bacilli</taxon>
        <taxon>Lactobacillales</taxon>
        <taxon>Lactobacillaceae</taxon>
        <taxon>Paucilactobacillus</taxon>
    </lineage>
</organism>
<feature type="transmembrane region" description="Helical" evidence="1">
    <location>
        <begin position="12"/>
        <end position="30"/>
    </location>
</feature>
<keyword evidence="1" id="KW-0472">Membrane</keyword>
<accession>A0A0R2A551</accession>
<proteinExistence type="predicted"/>
<sequence>MGQTLLTTYGQLVLYLVIIPGLLGSALVVVNHNTKQQIVNLFGFHAQIFGGCLGIIIHEFSHLIMAVIFGHKITGFRPLRIPNQNDPTDLSLGYVNHTWDQHRFYQQFGNLFIGSFPNC</sequence>
<comment type="caution">
    <text evidence="2">The sequence shown here is derived from an EMBL/GenBank/DDBJ whole genome shotgun (WGS) entry which is preliminary data.</text>
</comment>
<keyword evidence="3" id="KW-1185">Reference proteome</keyword>
<evidence type="ECO:0000256" key="1">
    <source>
        <dbReference type="SAM" id="Phobius"/>
    </source>
</evidence>
<evidence type="ECO:0000313" key="2">
    <source>
        <dbReference type="EMBL" id="KRM61669.1"/>
    </source>
</evidence>
<keyword evidence="1" id="KW-1133">Transmembrane helix</keyword>
<protein>
    <submittedName>
        <fullName evidence="2">Uncharacterized protein</fullName>
    </submittedName>
</protein>
<dbReference type="AlphaFoldDB" id="A0A0R2A551"/>